<organism evidence="4 5">
    <name type="scientific">Nitrospirillum amazonense</name>
    <dbReference type="NCBI Taxonomy" id="28077"/>
    <lineage>
        <taxon>Bacteria</taxon>
        <taxon>Pseudomonadati</taxon>
        <taxon>Pseudomonadota</taxon>
        <taxon>Alphaproteobacteria</taxon>
        <taxon>Rhodospirillales</taxon>
        <taxon>Azospirillaceae</taxon>
        <taxon>Nitrospirillum</taxon>
    </lineage>
</organism>
<keyword evidence="5" id="KW-1185">Reference proteome</keyword>
<accession>A0A560GVI2</accession>
<dbReference type="InterPro" id="IPR001867">
    <property type="entry name" value="OmpR/PhoB-type_DNA-bd"/>
</dbReference>
<proteinExistence type="predicted"/>
<dbReference type="GO" id="GO:0006355">
    <property type="term" value="P:regulation of DNA-templated transcription"/>
    <property type="evidence" value="ECO:0007669"/>
    <property type="project" value="InterPro"/>
</dbReference>
<dbReference type="Proteomes" id="UP000315751">
    <property type="component" value="Unassembled WGS sequence"/>
</dbReference>
<dbReference type="Pfam" id="PF00486">
    <property type="entry name" value="Trans_reg_C"/>
    <property type="match status" value="1"/>
</dbReference>
<dbReference type="GO" id="GO:0000160">
    <property type="term" value="P:phosphorelay signal transduction system"/>
    <property type="evidence" value="ECO:0007669"/>
    <property type="project" value="InterPro"/>
</dbReference>
<dbReference type="GO" id="GO:0003677">
    <property type="term" value="F:DNA binding"/>
    <property type="evidence" value="ECO:0007669"/>
    <property type="project" value="UniProtKB-UniRule"/>
</dbReference>
<evidence type="ECO:0000259" key="3">
    <source>
        <dbReference type="PROSITE" id="PS51755"/>
    </source>
</evidence>
<dbReference type="SUPFAM" id="SSF46894">
    <property type="entry name" value="C-terminal effector domain of the bipartite response regulators"/>
    <property type="match status" value="1"/>
</dbReference>
<evidence type="ECO:0000256" key="1">
    <source>
        <dbReference type="ARBA" id="ARBA00023125"/>
    </source>
</evidence>
<reference evidence="4 5" key="1">
    <citation type="submission" date="2019-06" db="EMBL/GenBank/DDBJ databases">
        <title>Genomic Encyclopedia of Type Strains, Phase IV (KMG-V): Genome sequencing to study the core and pangenomes of soil and plant-associated prokaryotes.</title>
        <authorList>
            <person name="Whitman W."/>
        </authorList>
    </citation>
    <scope>NUCLEOTIDE SEQUENCE [LARGE SCALE GENOMIC DNA]</scope>
    <source>
        <strain evidence="4 5">BR 11622</strain>
    </source>
</reference>
<dbReference type="PROSITE" id="PS51755">
    <property type="entry name" value="OMPR_PHOB"/>
    <property type="match status" value="1"/>
</dbReference>
<dbReference type="Gene3D" id="1.10.10.10">
    <property type="entry name" value="Winged helix-like DNA-binding domain superfamily/Winged helix DNA-binding domain"/>
    <property type="match status" value="1"/>
</dbReference>
<name>A0A560GVI2_9PROT</name>
<protein>
    <submittedName>
        <fullName evidence="4">DNA-binding response OmpR family regulator</fullName>
    </submittedName>
</protein>
<dbReference type="SMART" id="SM00862">
    <property type="entry name" value="Trans_reg_C"/>
    <property type="match status" value="1"/>
</dbReference>
<evidence type="ECO:0000313" key="4">
    <source>
        <dbReference type="EMBL" id="TWB38037.1"/>
    </source>
</evidence>
<keyword evidence="1 2" id="KW-0238">DNA-binding</keyword>
<dbReference type="EMBL" id="VITR01000013">
    <property type="protein sequence ID" value="TWB38037.1"/>
    <property type="molecule type" value="Genomic_DNA"/>
</dbReference>
<feature type="DNA-binding region" description="OmpR/PhoB-type" evidence="2">
    <location>
        <begin position="107"/>
        <end position="206"/>
    </location>
</feature>
<evidence type="ECO:0000256" key="2">
    <source>
        <dbReference type="PROSITE-ProRule" id="PRU01091"/>
    </source>
</evidence>
<dbReference type="InterPro" id="IPR036388">
    <property type="entry name" value="WH-like_DNA-bd_sf"/>
</dbReference>
<evidence type="ECO:0000313" key="5">
    <source>
        <dbReference type="Proteomes" id="UP000315751"/>
    </source>
</evidence>
<feature type="domain" description="OmpR/PhoB-type" evidence="3">
    <location>
        <begin position="107"/>
        <end position="206"/>
    </location>
</feature>
<gene>
    <name evidence="4" type="ORF">FBZ90_11328</name>
</gene>
<comment type="caution">
    <text evidence="4">The sequence shown here is derived from an EMBL/GenBank/DDBJ whole genome shotgun (WGS) entry which is preliminary data.</text>
</comment>
<dbReference type="InterPro" id="IPR016032">
    <property type="entry name" value="Sig_transdc_resp-reg_C-effctor"/>
</dbReference>
<sequence>MTGRLAFTALDWNAEALLADLAALGWEAVADASPDVWLLVAARADALLAHLPDPSGPVDAPVLCLADAAVESALLRAGAHMVLPLSSGTAAVAAALSLLARLAAPADRALRVGDLTLHVDRRVALWRGRPLALAPLDFDLLLLLAERGGQVVPAADLRVRLWPTLAPDAPGVADRLAAHIRSLRRALGTAVPLHTRGHRGYQLGVR</sequence>
<dbReference type="AlphaFoldDB" id="A0A560GVI2"/>